<sequence length="102" mass="11644">MINATKETATKKDVINCMLKSGAKLDPNGGFYRTWPNSADFMGQKMIFTEALKIGLIQVMADDSVWLYNQQKYNYSKYASTQAKVYEDFDKLATDIKNNLIK</sequence>
<organism evidence="1 2">
    <name type="scientific">Halomonas sulfidivorans</name>
    <dbReference type="NCBI Taxonomy" id="2733488"/>
    <lineage>
        <taxon>Bacteria</taxon>
        <taxon>Pseudomonadati</taxon>
        <taxon>Pseudomonadota</taxon>
        <taxon>Gammaproteobacteria</taxon>
        <taxon>Oceanospirillales</taxon>
        <taxon>Halomonadaceae</taxon>
        <taxon>Halomonas</taxon>
    </lineage>
</organism>
<name>A0ABX7WI27_9GAMM</name>
<keyword evidence="2" id="KW-1185">Reference proteome</keyword>
<protein>
    <submittedName>
        <fullName evidence="1">Uncharacterized protein</fullName>
    </submittedName>
</protein>
<reference evidence="1 2" key="1">
    <citation type="journal article" date="2021" name="Front. Microbiol.">
        <title>Aerobic Denitrification and Heterotrophic Sulfur Oxidation in the Genus Halomonas Revealed by Six Novel Species Characterizations and Genome-Based Analysis.</title>
        <authorList>
            <person name="Wang L."/>
            <person name="Shao Z."/>
        </authorList>
    </citation>
    <scope>NUCLEOTIDE SEQUENCE [LARGE SCALE GENOMIC DNA]</scope>
    <source>
        <strain evidence="1 2">MCCC 1A13718</strain>
    </source>
</reference>
<dbReference type="RefSeq" id="WP_209472728.1">
    <property type="nucleotide sequence ID" value="NZ_CP053383.1"/>
</dbReference>
<evidence type="ECO:0000313" key="2">
    <source>
        <dbReference type="Proteomes" id="UP000671845"/>
    </source>
</evidence>
<dbReference type="Proteomes" id="UP000671845">
    <property type="component" value="Chromosome"/>
</dbReference>
<proteinExistence type="predicted"/>
<accession>A0ABX7WI27</accession>
<gene>
    <name evidence="1" type="ORF">HNO53_13060</name>
</gene>
<dbReference type="EMBL" id="CP053383">
    <property type="protein sequence ID" value="QTP59565.1"/>
    <property type="molecule type" value="Genomic_DNA"/>
</dbReference>
<evidence type="ECO:0000313" key="1">
    <source>
        <dbReference type="EMBL" id="QTP59565.1"/>
    </source>
</evidence>